<gene>
    <name evidence="1" type="ORF">CLF_110601</name>
</gene>
<dbReference type="Proteomes" id="UP000008909">
    <property type="component" value="Unassembled WGS sequence"/>
</dbReference>
<name>G7YTP7_CLOSI</name>
<reference evidence="1" key="1">
    <citation type="journal article" date="2011" name="Genome Biol.">
        <title>The draft genome of the carcinogenic human liver fluke Clonorchis sinensis.</title>
        <authorList>
            <person name="Wang X."/>
            <person name="Chen W."/>
            <person name="Huang Y."/>
            <person name="Sun J."/>
            <person name="Men J."/>
            <person name="Liu H."/>
            <person name="Luo F."/>
            <person name="Guo L."/>
            <person name="Lv X."/>
            <person name="Deng C."/>
            <person name="Zhou C."/>
            <person name="Fan Y."/>
            <person name="Li X."/>
            <person name="Huang L."/>
            <person name="Hu Y."/>
            <person name="Liang C."/>
            <person name="Hu X."/>
            <person name="Xu J."/>
            <person name="Yu X."/>
        </authorList>
    </citation>
    <scope>NUCLEOTIDE SEQUENCE [LARGE SCALE GENOMIC DNA]</scope>
    <source>
        <strain evidence="1">Henan</strain>
    </source>
</reference>
<sequence>MNIGLLSDLYMTSWCSTSSWVNYEKCVILDSLANVNYALYIIFVRSQTAYNTALLCKNVNNTMNTAHRQGHTGHIPSKAANNIRLSMSHNLDLRLFPVEARTHPLKVIRVDKVSSLLVKNASFSKLLSIAVYNISAPKFPDLQLTFTSVTTKHKEVGQQVGRPGAAIQESYALSPASLYCHRSQPKKDGVAQTCFQTNLPNGWQVLPCLRQTMTNLCVAVPQYFQSMAPTADIVRDLSLTVSIGSLLKVCHAAAENTSYSRVSGKMHRIGAFAQVSRAGAFHVVWRFLFTGKCLRLLVRDLRMDLGWRRRPGEGGLVQELTNVHLFVDQVGWKPHLTESTLELMIRVNSLQLRAFPLVKKYAMMIHHVFDAASIRGLSMHELACAGS</sequence>
<keyword evidence="2" id="KW-1185">Reference proteome</keyword>
<reference key="2">
    <citation type="submission" date="2011-10" db="EMBL/GenBank/DDBJ databases">
        <title>The genome and transcriptome sequence of Clonorchis sinensis provide insights into the carcinogenic liver fluke.</title>
        <authorList>
            <person name="Wang X."/>
            <person name="Huang Y."/>
            <person name="Chen W."/>
            <person name="Liu H."/>
            <person name="Guo L."/>
            <person name="Chen Y."/>
            <person name="Luo F."/>
            <person name="Zhou W."/>
            <person name="Sun J."/>
            <person name="Mao Q."/>
            <person name="Liang P."/>
            <person name="Zhou C."/>
            <person name="Tian Y."/>
            <person name="Men J."/>
            <person name="Lv X."/>
            <person name="Huang L."/>
            <person name="Zhou J."/>
            <person name="Hu Y."/>
            <person name="Li R."/>
            <person name="Zhang F."/>
            <person name="Lei H."/>
            <person name="Li X."/>
            <person name="Hu X."/>
            <person name="Liang C."/>
            <person name="Xu J."/>
            <person name="Wu Z."/>
            <person name="Yu X."/>
        </authorList>
    </citation>
    <scope>NUCLEOTIDE SEQUENCE</scope>
    <source>
        <strain>Henan</strain>
    </source>
</reference>
<dbReference type="EMBL" id="DF144221">
    <property type="protein sequence ID" value="GAA56327.1"/>
    <property type="molecule type" value="Genomic_DNA"/>
</dbReference>
<dbReference type="AlphaFoldDB" id="G7YTP7"/>
<evidence type="ECO:0000313" key="1">
    <source>
        <dbReference type="EMBL" id="GAA56327.1"/>
    </source>
</evidence>
<organism evidence="1 2">
    <name type="scientific">Clonorchis sinensis</name>
    <name type="common">Chinese liver fluke</name>
    <dbReference type="NCBI Taxonomy" id="79923"/>
    <lineage>
        <taxon>Eukaryota</taxon>
        <taxon>Metazoa</taxon>
        <taxon>Spiralia</taxon>
        <taxon>Lophotrochozoa</taxon>
        <taxon>Platyhelminthes</taxon>
        <taxon>Trematoda</taxon>
        <taxon>Digenea</taxon>
        <taxon>Opisthorchiida</taxon>
        <taxon>Opisthorchiata</taxon>
        <taxon>Opisthorchiidae</taxon>
        <taxon>Clonorchis</taxon>
    </lineage>
</organism>
<accession>G7YTP7</accession>
<evidence type="ECO:0000313" key="2">
    <source>
        <dbReference type="Proteomes" id="UP000008909"/>
    </source>
</evidence>
<protein>
    <submittedName>
        <fullName evidence="1">Uncharacterized protein</fullName>
    </submittedName>
</protein>
<proteinExistence type="predicted"/>